<accession>A0A9W4UL31</accession>
<dbReference type="AlphaFoldDB" id="A0A9W4UL31"/>
<feature type="signal peptide" evidence="1">
    <location>
        <begin position="1"/>
        <end position="19"/>
    </location>
</feature>
<protein>
    <submittedName>
        <fullName evidence="2">Uncharacterized protein</fullName>
    </submittedName>
</protein>
<feature type="chain" id="PRO_5040859876" evidence="1">
    <location>
        <begin position="20"/>
        <end position="145"/>
    </location>
</feature>
<dbReference type="EMBL" id="CAOQHR010000007">
    <property type="protein sequence ID" value="CAI6337289.1"/>
    <property type="molecule type" value="Genomic_DNA"/>
</dbReference>
<reference evidence="2" key="1">
    <citation type="submission" date="2023-01" db="EMBL/GenBank/DDBJ databases">
        <authorList>
            <person name="Van Ghelder C."/>
            <person name="Rancurel C."/>
        </authorList>
    </citation>
    <scope>NUCLEOTIDE SEQUENCE</scope>
    <source>
        <strain evidence="2">CNCM I-4278</strain>
    </source>
</reference>
<evidence type="ECO:0000313" key="2">
    <source>
        <dbReference type="EMBL" id="CAI6337289.1"/>
    </source>
</evidence>
<evidence type="ECO:0000313" key="3">
    <source>
        <dbReference type="Proteomes" id="UP001152607"/>
    </source>
</evidence>
<keyword evidence="3" id="KW-1185">Reference proteome</keyword>
<name>A0A9W4UL31_9PLEO</name>
<keyword evidence="1" id="KW-0732">Signal</keyword>
<gene>
    <name evidence="2" type="ORF">PDIGIT_LOCUS10400</name>
</gene>
<dbReference type="Proteomes" id="UP001152607">
    <property type="component" value="Unassembled WGS sequence"/>
</dbReference>
<comment type="caution">
    <text evidence="2">The sequence shown here is derived from an EMBL/GenBank/DDBJ whole genome shotgun (WGS) entry which is preliminary data.</text>
</comment>
<dbReference type="OrthoDB" id="3780398at2759"/>
<sequence>MQFFTATVSLLATAGVALASPLEVRTNTCFDGRAPICLGATNPSIGTVNKAQAITTIQQACAKQPTCVPGTTYNPVTGKMPGYTATLIMGNQCGGVTSWSQEACLALFLDNVDAKCGGSSSDTLFHTGYLRSVCDNTFVSFNLGG</sequence>
<organism evidence="2 3">
    <name type="scientific">Periconia digitata</name>
    <dbReference type="NCBI Taxonomy" id="1303443"/>
    <lineage>
        <taxon>Eukaryota</taxon>
        <taxon>Fungi</taxon>
        <taxon>Dikarya</taxon>
        <taxon>Ascomycota</taxon>
        <taxon>Pezizomycotina</taxon>
        <taxon>Dothideomycetes</taxon>
        <taxon>Pleosporomycetidae</taxon>
        <taxon>Pleosporales</taxon>
        <taxon>Massarineae</taxon>
        <taxon>Periconiaceae</taxon>
        <taxon>Periconia</taxon>
    </lineage>
</organism>
<proteinExistence type="predicted"/>
<evidence type="ECO:0000256" key="1">
    <source>
        <dbReference type="SAM" id="SignalP"/>
    </source>
</evidence>